<evidence type="ECO:0000259" key="7">
    <source>
        <dbReference type="PROSITE" id="PS51900"/>
    </source>
</evidence>
<dbReference type="InterPro" id="IPR011010">
    <property type="entry name" value="DNA_brk_join_enz"/>
</dbReference>
<dbReference type="GO" id="GO:0006310">
    <property type="term" value="P:DNA recombination"/>
    <property type="evidence" value="ECO:0007669"/>
    <property type="project" value="UniProtKB-KW"/>
</dbReference>
<dbReference type="Proteomes" id="UP000175852">
    <property type="component" value="Unassembled WGS sequence"/>
</dbReference>
<dbReference type="InterPro" id="IPR038488">
    <property type="entry name" value="Integrase_DNA-bd_sf"/>
</dbReference>
<keyword evidence="2" id="KW-0229">DNA integration</keyword>
<dbReference type="Gene3D" id="1.10.150.130">
    <property type="match status" value="1"/>
</dbReference>
<evidence type="ECO:0000256" key="2">
    <source>
        <dbReference type="ARBA" id="ARBA00022908"/>
    </source>
</evidence>
<dbReference type="PANTHER" id="PTHR30629">
    <property type="entry name" value="PROPHAGE INTEGRASE"/>
    <property type="match status" value="1"/>
</dbReference>
<evidence type="ECO:0000256" key="4">
    <source>
        <dbReference type="ARBA" id="ARBA00023172"/>
    </source>
</evidence>
<dbReference type="PANTHER" id="PTHR30629:SF2">
    <property type="entry name" value="PROPHAGE INTEGRASE INTS-RELATED"/>
    <property type="match status" value="1"/>
</dbReference>
<evidence type="ECO:0000256" key="1">
    <source>
        <dbReference type="ARBA" id="ARBA00008857"/>
    </source>
</evidence>
<dbReference type="GO" id="GO:0015074">
    <property type="term" value="P:DNA integration"/>
    <property type="evidence" value="ECO:0007669"/>
    <property type="project" value="UniProtKB-KW"/>
</dbReference>
<comment type="similarity">
    <text evidence="1">Belongs to the 'phage' integrase family.</text>
</comment>
<evidence type="ECO:0000259" key="6">
    <source>
        <dbReference type="PROSITE" id="PS51898"/>
    </source>
</evidence>
<dbReference type="PROSITE" id="PS51898">
    <property type="entry name" value="TYR_RECOMBINASE"/>
    <property type="match status" value="1"/>
</dbReference>
<dbReference type="InterPro" id="IPR053876">
    <property type="entry name" value="Phage_int_M"/>
</dbReference>
<dbReference type="Gene3D" id="1.10.443.10">
    <property type="entry name" value="Intergrase catalytic core"/>
    <property type="match status" value="1"/>
</dbReference>
<dbReference type="GO" id="GO:0003677">
    <property type="term" value="F:DNA binding"/>
    <property type="evidence" value="ECO:0007669"/>
    <property type="project" value="UniProtKB-UniRule"/>
</dbReference>
<feature type="domain" description="Core-binding (CB)" evidence="7">
    <location>
        <begin position="118"/>
        <end position="199"/>
    </location>
</feature>
<dbReference type="CDD" id="cd00801">
    <property type="entry name" value="INT_P4_C"/>
    <property type="match status" value="1"/>
</dbReference>
<dbReference type="EMBL" id="MKCQ01000013">
    <property type="protein sequence ID" value="OEY89234.1"/>
    <property type="molecule type" value="Genomic_DNA"/>
</dbReference>
<dbReference type="SUPFAM" id="SSF56349">
    <property type="entry name" value="DNA breaking-rejoining enzymes"/>
    <property type="match status" value="1"/>
</dbReference>
<keyword evidence="3 5" id="KW-0238">DNA-binding</keyword>
<dbReference type="Pfam" id="PF22022">
    <property type="entry name" value="Phage_int_M"/>
    <property type="match status" value="1"/>
</dbReference>
<evidence type="ECO:0000313" key="8">
    <source>
        <dbReference type="EMBL" id="OEY89234.1"/>
    </source>
</evidence>
<comment type="caution">
    <text evidence="8">The sequence shown here is derived from an EMBL/GenBank/DDBJ whole genome shotgun (WGS) entry which is preliminary data.</text>
</comment>
<dbReference type="Pfam" id="PF13356">
    <property type="entry name" value="Arm-DNA-bind_3"/>
    <property type="match status" value="1"/>
</dbReference>
<reference evidence="8 9" key="1">
    <citation type="submission" date="2016-09" db="EMBL/GenBank/DDBJ databases">
        <authorList>
            <person name="Wen S.-F."/>
            <person name="Lo A.-C."/>
            <person name="Lin C.-J."/>
            <person name="Tseng T.-T."/>
        </authorList>
    </citation>
    <scope>NUCLEOTIDE SEQUENCE [LARGE SCALE GENOMIC DNA]</scope>
    <source>
        <strain evidence="8 9">12609</strain>
    </source>
</reference>
<keyword evidence="4" id="KW-0233">DNA recombination</keyword>
<sequence>MTVNLAVSYRPPKSVTANVPLTDTAIRKAKPVATVQKLRDGGGLYLLLRPDGAKWWRWDYRRPVTSKRNTLSLGTYPDVSLATARERHAAARKLLAEGIDPGEQRKAEKSATLERSANTFEAVAAEHLAMRAHKLSAGSVVRERRLLQKDLGPYIGSRPVDAIPARDLLEALRKIEARGAVETAHRARMLAAQVFRYAIATGRAERNPASDLKGALTPPEGRHFASVTEPALVAELLRAIYGYRGSPVVMGALQLAPLVFVRPGELRRARWENIDLDSSEWRFVASKTAQSHVVPLSSQAVAILRDLHPLTGRGEFVFPSVRGRGRPMSENTINAALRRLGYDSDTMTGHGFRAMARTVLDEVLGFRPDYIEHQLAHAVRDPNGRAYNRTAHLVERRKMMQAWADYLDCLRASI</sequence>
<evidence type="ECO:0000256" key="3">
    <source>
        <dbReference type="ARBA" id="ARBA00023125"/>
    </source>
</evidence>
<dbReference type="InterPro" id="IPR044068">
    <property type="entry name" value="CB"/>
</dbReference>
<name>A0AAX0HXG1_XANCG</name>
<dbReference type="Gene3D" id="3.30.160.390">
    <property type="entry name" value="Integrase, DNA-binding domain"/>
    <property type="match status" value="1"/>
</dbReference>
<dbReference type="InterPro" id="IPR013762">
    <property type="entry name" value="Integrase-like_cat_sf"/>
</dbReference>
<dbReference type="InterPro" id="IPR025166">
    <property type="entry name" value="Integrase_DNA_bind_dom"/>
</dbReference>
<protein>
    <submittedName>
        <fullName evidence="8">Integrase</fullName>
    </submittedName>
</protein>
<evidence type="ECO:0000256" key="5">
    <source>
        <dbReference type="PROSITE-ProRule" id="PRU01248"/>
    </source>
</evidence>
<dbReference type="Pfam" id="PF00589">
    <property type="entry name" value="Phage_integrase"/>
    <property type="match status" value="1"/>
</dbReference>
<dbReference type="InterPro" id="IPR002104">
    <property type="entry name" value="Integrase_catalytic"/>
</dbReference>
<evidence type="ECO:0000313" key="9">
    <source>
        <dbReference type="Proteomes" id="UP000175852"/>
    </source>
</evidence>
<accession>A0AAX0HXG1</accession>
<dbReference type="InterPro" id="IPR050808">
    <property type="entry name" value="Phage_Integrase"/>
</dbReference>
<dbReference type="AlphaFoldDB" id="A0AAX0HXG1"/>
<organism evidence="8 9">
    <name type="scientific">Xanthomonas campestris pv. glycines</name>
    <dbReference type="NCBI Taxonomy" id="473421"/>
    <lineage>
        <taxon>Bacteria</taxon>
        <taxon>Pseudomonadati</taxon>
        <taxon>Pseudomonadota</taxon>
        <taxon>Gammaproteobacteria</taxon>
        <taxon>Lysobacterales</taxon>
        <taxon>Lysobacteraceae</taxon>
        <taxon>Xanthomonas</taxon>
    </lineage>
</organism>
<dbReference type="PROSITE" id="PS51900">
    <property type="entry name" value="CB"/>
    <property type="match status" value="1"/>
</dbReference>
<gene>
    <name evidence="8" type="ORF">BIY41_19330</name>
</gene>
<dbReference type="InterPro" id="IPR010998">
    <property type="entry name" value="Integrase_recombinase_N"/>
</dbReference>
<feature type="domain" description="Tyr recombinase" evidence="6">
    <location>
        <begin position="222"/>
        <end position="405"/>
    </location>
</feature>
<proteinExistence type="inferred from homology"/>